<proteinExistence type="predicted"/>
<dbReference type="EMBL" id="GGEC01076873">
    <property type="protein sequence ID" value="MBX57357.1"/>
    <property type="molecule type" value="Transcribed_RNA"/>
</dbReference>
<reference evidence="1" key="1">
    <citation type="submission" date="2018-02" db="EMBL/GenBank/DDBJ databases">
        <title>Rhizophora mucronata_Transcriptome.</title>
        <authorList>
            <person name="Meera S.P."/>
            <person name="Sreeshan A."/>
            <person name="Augustine A."/>
        </authorList>
    </citation>
    <scope>NUCLEOTIDE SEQUENCE</scope>
    <source>
        <tissue evidence="1">Leaf</tissue>
    </source>
</reference>
<evidence type="ECO:0000313" key="1">
    <source>
        <dbReference type="EMBL" id="MBX57357.1"/>
    </source>
</evidence>
<dbReference type="AlphaFoldDB" id="A0A2P2PRH9"/>
<protein>
    <submittedName>
        <fullName evidence="1">Uncharacterized protein</fullName>
    </submittedName>
</protein>
<accession>A0A2P2PRH9</accession>
<name>A0A2P2PRH9_RHIMU</name>
<sequence>MHIDGIFQASDVELALAVLCTSCKQDFDKEKKQIAQKHLLVSFLLDFFKS</sequence>
<organism evidence="1">
    <name type="scientific">Rhizophora mucronata</name>
    <name type="common">Asiatic mangrove</name>
    <dbReference type="NCBI Taxonomy" id="61149"/>
    <lineage>
        <taxon>Eukaryota</taxon>
        <taxon>Viridiplantae</taxon>
        <taxon>Streptophyta</taxon>
        <taxon>Embryophyta</taxon>
        <taxon>Tracheophyta</taxon>
        <taxon>Spermatophyta</taxon>
        <taxon>Magnoliopsida</taxon>
        <taxon>eudicotyledons</taxon>
        <taxon>Gunneridae</taxon>
        <taxon>Pentapetalae</taxon>
        <taxon>rosids</taxon>
        <taxon>fabids</taxon>
        <taxon>Malpighiales</taxon>
        <taxon>Rhizophoraceae</taxon>
        <taxon>Rhizophora</taxon>
    </lineage>
</organism>